<keyword evidence="2" id="KW-0472">Membrane</keyword>
<comment type="caution">
    <text evidence="3">The sequence shown here is derived from an EMBL/GenBank/DDBJ whole genome shotgun (WGS) entry which is preliminary data.</text>
</comment>
<dbReference type="AlphaFoldDB" id="A0A6A1QEZ2"/>
<keyword evidence="2" id="KW-1133">Transmembrane helix</keyword>
<organism evidence="3 4">
    <name type="scientific">Balaenoptera physalus</name>
    <name type="common">Fin whale</name>
    <name type="synonym">Balaena physalus</name>
    <dbReference type="NCBI Taxonomy" id="9770"/>
    <lineage>
        <taxon>Eukaryota</taxon>
        <taxon>Metazoa</taxon>
        <taxon>Chordata</taxon>
        <taxon>Craniata</taxon>
        <taxon>Vertebrata</taxon>
        <taxon>Euteleostomi</taxon>
        <taxon>Mammalia</taxon>
        <taxon>Eutheria</taxon>
        <taxon>Laurasiatheria</taxon>
        <taxon>Artiodactyla</taxon>
        <taxon>Whippomorpha</taxon>
        <taxon>Cetacea</taxon>
        <taxon>Mysticeti</taxon>
        <taxon>Balaenopteridae</taxon>
        <taxon>Balaenoptera</taxon>
    </lineage>
</organism>
<dbReference type="OrthoDB" id="10035564at2759"/>
<dbReference type="Proteomes" id="UP000437017">
    <property type="component" value="Unassembled WGS sequence"/>
</dbReference>
<feature type="compositionally biased region" description="Basic and acidic residues" evidence="1">
    <location>
        <begin position="98"/>
        <end position="117"/>
    </location>
</feature>
<gene>
    <name evidence="3" type="ORF">E2I00_014323</name>
</gene>
<evidence type="ECO:0008006" key="5">
    <source>
        <dbReference type="Google" id="ProtNLM"/>
    </source>
</evidence>
<dbReference type="EMBL" id="SGJD01000208">
    <property type="protein sequence ID" value="KAB0406277.1"/>
    <property type="molecule type" value="Genomic_DNA"/>
</dbReference>
<feature type="transmembrane region" description="Helical" evidence="2">
    <location>
        <begin position="20"/>
        <end position="43"/>
    </location>
</feature>
<keyword evidence="4" id="KW-1185">Reference proteome</keyword>
<keyword evidence="2" id="KW-0812">Transmembrane</keyword>
<evidence type="ECO:0000256" key="2">
    <source>
        <dbReference type="SAM" id="Phobius"/>
    </source>
</evidence>
<sequence>MDALIIPVTMEVPCDSRGQRMWWAFLASSMVTFFGGLFIILLWRTLKYLWTVCCHCGGKTKRSIHIAFIVRSENLGVGEKENGVSCGQATMGLKGRNPSRESREQKQRVRTKAEWAEPRGPGSEWSEVSQNSPAHEFGTEMPINHDCPGPPEEMVRASLSEEEDAVSLDKLALSPSSVGNGEKYIKWAKDTSFALTTANTTVNINIIILPKELLSIIFIHEYIIKMLNMMKIIQKNI</sequence>
<reference evidence="3 4" key="1">
    <citation type="journal article" date="2019" name="PLoS ONE">
        <title>Genomic analyses reveal an absence of contemporary introgressive admixture between fin whales and blue whales, despite known hybrids.</title>
        <authorList>
            <person name="Westbury M.V."/>
            <person name="Petersen B."/>
            <person name="Lorenzen E.D."/>
        </authorList>
    </citation>
    <scope>NUCLEOTIDE SEQUENCE [LARGE SCALE GENOMIC DNA]</scope>
    <source>
        <strain evidence="3">FinWhale-01</strain>
    </source>
</reference>
<evidence type="ECO:0000313" key="3">
    <source>
        <dbReference type="EMBL" id="KAB0406277.1"/>
    </source>
</evidence>
<evidence type="ECO:0000256" key="1">
    <source>
        <dbReference type="SAM" id="MobiDB-lite"/>
    </source>
</evidence>
<name>A0A6A1QEZ2_BALPH</name>
<proteinExistence type="predicted"/>
<feature type="region of interest" description="Disordered" evidence="1">
    <location>
        <begin position="86"/>
        <end position="131"/>
    </location>
</feature>
<evidence type="ECO:0000313" key="4">
    <source>
        <dbReference type="Proteomes" id="UP000437017"/>
    </source>
</evidence>
<accession>A0A6A1QEZ2</accession>
<protein>
    <recommendedName>
        <fullName evidence="5">Calcium-activated potassium channel subunit alpha-1</fullName>
    </recommendedName>
</protein>